<dbReference type="Proteomes" id="UP001642360">
    <property type="component" value="Unassembled WGS sequence"/>
</dbReference>
<feature type="non-terminal residue" evidence="1">
    <location>
        <position position="1"/>
    </location>
</feature>
<evidence type="ECO:0000313" key="2">
    <source>
        <dbReference type="Proteomes" id="UP001642360"/>
    </source>
</evidence>
<gene>
    <name evidence="1" type="ORF">ILEXP_LOCUS12509</name>
</gene>
<comment type="caution">
    <text evidence="1">The sequence shown here is derived from an EMBL/GenBank/DDBJ whole genome shotgun (WGS) entry which is preliminary data.</text>
</comment>
<keyword evidence="2" id="KW-1185">Reference proteome</keyword>
<organism evidence="1 2">
    <name type="scientific">Ilex paraguariensis</name>
    <name type="common">yerba mate</name>
    <dbReference type="NCBI Taxonomy" id="185542"/>
    <lineage>
        <taxon>Eukaryota</taxon>
        <taxon>Viridiplantae</taxon>
        <taxon>Streptophyta</taxon>
        <taxon>Embryophyta</taxon>
        <taxon>Tracheophyta</taxon>
        <taxon>Spermatophyta</taxon>
        <taxon>Magnoliopsida</taxon>
        <taxon>eudicotyledons</taxon>
        <taxon>Gunneridae</taxon>
        <taxon>Pentapetalae</taxon>
        <taxon>asterids</taxon>
        <taxon>campanulids</taxon>
        <taxon>Aquifoliales</taxon>
        <taxon>Aquifoliaceae</taxon>
        <taxon>Ilex</taxon>
    </lineage>
</organism>
<sequence>RCCSFDSAKALFSQKASAKVLWIALQHCVCSKLVLRCCALALRCYIYSMLELLLYRVALLRYVTGLDS</sequence>
<protein>
    <submittedName>
        <fullName evidence="1">Uncharacterized protein</fullName>
    </submittedName>
</protein>
<proteinExistence type="predicted"/>
<reference evidence="1 2" key="1">
    <citation type="submission" date="2024-02" db="EMBL/GenBank/DDBJ databases">
        <authorList>
            <person name="Vignale AGUSTIN F."/>
            <person name="Sosa J E."/>
            <person name="Modenutti C."/>
        </authorList>
    </citation>
    <scope>NUCLEOTIDE SEQUENCE [LARGE SCALE GENOMIC DNA]</scope>
</reference>
<dbReference type="AlphaFoldDB" id="A0ABC8RJ32"/>
<dbReference type="EMBL" id="CAUOFW020001418">
    <property type="protein sequence ID" value="CAK9144743.1"/>
    <property type="molecule type" value="Genomic_DNA"/>
</dbReference>
<evidence type="ECO:0000313" key="1">
    <source>
        <dbReference type="EMBL" id="CAK9144743.1"/>
    </source>
</evidence>
<accession>A0ABC8RJ32</accession>
<name>A0ABC8RJ32_9AQUA</name>